<evidence type="ECO:0000313" key="2">
    <source>
        <dbReference type="Proteomes" id="UP000195975"/>
    </source>
</evidence>
<gene>
    <name evidence="1" type="ORF">B5F96_14660</name>
</gene>
<sequence>MLLLCKKNDKVHTDIVLANRETGLEKGIRQVALNMKQKSMEAIAIMECTGLDAGTVAEL</sequence>
<dbReference type="EMBL" id="NFIJ01000019">
    <property type="protein sequence ID" value="OUO03736.1"/>
    <property type="molecule type" value="Genomic_DNA"/>
</dbReference>
<comment type="caution">
    <text evidence="1">The sequence shown here is derived from an EMBL/GenBank/DDBJ whole genome shotgun (WGS) entry which is preliminary data.</text>
</comment>
<name>A0A9Q5SPQ8_9BACT</name>
<dbReference type="AlphaFoldDB" id="A0A9Q5SPQ8"/>
<protein>
    <submittedName>
        <fullName evidence="1">Uncharacterized protein</fullName>
    </submittedName>
</protein>
<reference evidence="2" key="1">
    <citation type="submission" date="2017-04" db="EMBL/GenBank/DDBJ databases">
        <title>Function of individual gut microbiota members based on whole genome sequencing of pure cultures obtained from chicken caecum.</title>
        <authorList>
            <person name="Medvecky M."/>
            <person name="Cejkova D."/>
            <person name="Polansky O."/>
            <person name="Karasova D."/>
            <person name="Kubasova T."/>
            <person name="Cizek A."/>
            <person name="Rychlik I."/>
        </authorList>
    </citation>
    <scope>NUCLEOTIDE SEQUENCE [LARGE SCALE GENOMIC DNA]</scope>
    <source>
        <strain evidence="2">An42</strain>
    </source>
</reference>
<dbReference type="Proteomes" id="UP000195975">
    <property type="component" value="Unassembled WGS sequence"/>
</dbReference>
<accession>A0A9Q5SPQ8</accession>
<evidence type="ECO:0000313" key="1">
    <source>
        <dbReference type="EMBL" id="OUO03736.1"/>
    </source>
</evidence>
<organism evidence="1 2">
    <name type="scientific">Parabacteroides johnsonii</name>
    <dbReference type="NCBI Taxonomy" id="387661"/>
    <lineage>
        <taxon>Bacteria</taxon>
        <taxon>Pseudomonadati</taxon>
        <taxon>Bacteroidota</taxon>
        <taxon>Bacteroidia</taxon>
        <taxon>Bacteroidales</taxon>
        <taxon>Tannerellaceae</taxon>
        <taxon>Parabacteroides</taxon>
    </lineage>
</organism>
<proteinExistence type="predicted"/>